<organism evidence="1 2">
    <name type="scientific">Pristionchus fissidentatus</name>
    <dbReference type="NCBI Taxonomy" id="1538716"/>
    <lineage>
        <taxon>Eukaryota</taxon>
        <taxon>Metazoa</taxon>
        <taxon>Ecdysozoa</taxon>
        <taxon>Nematoda</taxon>
        <taxon>Chromadorea</taxon>
        <taxon>Rhabditida</taxon>
        <taxon>Rhabditina</taxon>
        <taxon>Diplogasteromorpha</taxon>
        <taxon>Diplogasteroidea</taxon>
        <taxon>Neodiplogasteridae</taxon>
        <taxon>Pristionchus</taxon>
    </lineage>
</organism>
<name>A0AAV5VT04_9BILA</name>
<proteinExistence type="predicted"/>
<reference evidence="1" key="1">
    <citation type="submission" date="2023-10" db="EMBL/GenBank/DDBJ databases">
        <title>Genome assembly of Pristionchus species.</title>
        <authorList>
            <person name="Yoshida K."/>
            <person name="Sommer R.J."/>
        </authorList>
    </citation>
    <scope>NUCLEOTIDE SEQUENCE</scope>
    <source>
        <strain evidence="1">RS5133</strain>
    </source>
</reference>
<comment type="caution">
    <text evidence="1">The sequence shown here is derived from an EMBL/GenBank/DDBJ whole genome shotgun (WGS) entry which is preliminary data.</text>
</comment>
<feature type="non-terminal residue" evidence="1">
    <location>
        <position position="98"/>
    </location>
</feature>
<protein>
    <submittedName>
        <fullName evidence="1">Uncharacterized protein</fullName>
    </submittedName>
</protein>
<keyword evidence="2" id="KW-1185">Reference proteome</keyword>
<dbReference type="AlphaFoldDB" id="A0AAV5VT04"/>
<dbReference type="Proteomes" id="UP001432322">
    <property type="component" value="Unassembled WGS sequence"/>
</dbReference>
<gene>
    <name evidence="1" type="ORF">PFISCL1PPCAC_14119</name>
</gene>
<evidence type="ECO:0000313" key="2">
    <source>
        <dbReference type="Proteomes" id="UP001432322"/>
    </source>
</evidence>
<evidence type="ECO:0000313" key="1">
    <source>
        <dbReference type="EMBL" id="GMT22822.1"/>
    </source>
</evidence>
<feature type="non-terminal residue" evidence="1">
    <location>
        <position position="1"/>
    </location>
</feature>
<dbReference type="EMBL" id="BTSY01000004">
    <property type="protein sequence ID" value="GMT22822.1"/>
    <property type="molecule type" value="Genomic_DNA"/>
</dbReference>
<accession>A0AAV5VT04</accession>
<sequence length="98" mass="11194">SCNGDSLFLSSRQGNSRRTEEGVIALVHCDDEVVSVGNFAGFLYFHLTERSSETDVFHNRSIEQRWLLRNNSDHLSPLFRVVTLQWHSVKENSTRISG</sequence>